<dbReference type="InterPro" id="IPR036227">
    <property type="entry name" value="Ribosomal_uL15/eL18_sf"/>
</dbReference>
<protein>
    <recommendedName>
        <fullName evidence="4">Large ribosomal subunit protein uL15m</fullName>
    </recommendedName>
    <alternativeName>
        <fullName evidence="5">39S ribosomal protein L15, mitochondrial</fullName>
    </alternativeName>
</protein>
<evidence type="ECO:0000313" key="9">
    <source>
        <dbReference type="Proteomes" id="UP001634394"/>
    </source>
</evidence>
<proteinExistence type="inferred from homology"/>
<sequence>MSYIAGITDKALKLIASMPRVALNNLKGLPGSKKTFQRRRGREKGSKHGRGDKGQGARMTLPRLGFEGGQFPFYLRFPKERYYEGHHMKRQYPPLSLLQLQRMIDLGRVNPDEPIDLTTLCNTKLFKCNPEHHHYGVNLTDEGIDIFQAKVNIEVQWTTENVIAAIEKNGGVITSRFYDIQSVMALVDPEKFFQRGIPIPKCKLPPEDAIQYYTDPHFRGYLADPEKVAEARLELAQKYGYEVPDFSKDPLYEMLKQRKDPRQIFFGLAPGWVVNLKDRVILKPKAQEWKEYYHS</sequence>
<dbReference type="Proteomes" id="UP001634394">
    <property type="component" value="Unassembled WGS sequence"/>
</dbReference>
<gene>
    <name evidence="8" type="ORF">ACJMK2_042335</name>
</gene>
<evidence type="ECO:0000256" key="3">
    <source>
        <dbReference type="ARBA" id="ARBA00023274"/>
    </source>
</evidence>
<evidence type="ECO:0000313" key="8">
    <source>
        <dbReference type="EMBL" id="KAL3869673.1"/>
    </source>
</evidence>
<dbReference type="InterPro" id="IPR005749">
    <property type="entry name" value="Ribosomal_uL15_bac-type"/>
</dbReference>
<dbReference type="PANTHER" id="PTHR12934">
    <property type="entry name" value="50S RIBOSOMAL PROTEIN L15"/>
    <property type="match status" value="1"/>
</dbReference>
<dbReference type="GO" id="GO:0005840">
    <property type="term" value="C:ribosome"/>
    <property type="evidence" value="ECO:0007669"/>
    <property type="project" value="UniProtKB-KW"/>
</dbReference>
<keyword evidence="9" id="KW-1185">Reference proteome</keyword>
<keyword evidence="3" id="KW-0687">Ribonucleoprotein</keyword>
<evidence type="ECO:0000256" key="4">
    <source>
        <dbReference type="ARBA" id="ARBA00035299"/>
    </source>
</evidence>
<evidence type="ECO:0000256" key="1">
    <source>
        <dbReference type="ARBA" id="ARBA00007320"/>
    </source>
</evidence>
<comment type="caution">
    <text evidence="8">The sequence shown here is derived from an EMBL/GenBank/DDBJ whole genome shotgun (WGS) entry which is preliminary data.</text>
</comment>
<reference evidence="8 9" key="1">
    <citation type="submission" date="2024-11" db="EMBL/GenBank/DDBJ databases">
        <title>Chromosome-level genome assembly of the freshwater bivalve Anodonta woodiana.</title>
        <authorList>
            <person name="Chen X."/>
        </authorList>
    </citation>
    <scope>NUCLEOTIDE SEQUENCE [LARGE SCALE GENOMIC DNA]</scope>
    <source>
        <strain evidence="8">MN2024</strain>
        <tissue evidence="8">Gills</tissue>
    </source>
</reference>
<evidence type="ECO:0000256" key="6">
    <source>
        <dbReference type="SAM" id="MobiDB-lite"/>
    </source>
</evidence>
<dbReference type="InterPro" id="IPR021131">
    <property type="entry name" value="Ribosomal_uL15/eL18"/>
</dbReference>
<keyword evidence="2" id="KW-0689">Ribosomal protein</keyword>
<dbReference type="InterPro" id="IPR030878">
    <property type="entry name" value="Ribosomal_uL15"/>
</dbReference>
<evidence type="ECO:0000256" key="5">
    <source>
        <dbReference type="ARBA" id="ARBA00035423"/>
    </source>
</evidence>
<evidence type="ECO:0000256" key="2">
    <source>
        <dbReference type="ARBA" id="ARBA00022980"/>
    </source>
</evidence>
<evidence type="ECO:0000259" key="7">
    <source>
        <dbReference type="Pfam" id="PF00828"/>
    </source>
</evidence>
<feature type="domain" description="Large ribosomal subunit protein uL15/eL18" evidence="7">
    <location>
        <begin position="94"/>
        <end position="174"/>
    </location>
</feature>
<dbReference type="AlphaFoldDB" id="A0ABD3W8V7"/>
<dbReference type="GO" id="GO:1990904">
    <property type="term" value="C:ribonucleoprotein complex"/>
    <property type="evidence" value="ECO:0007669"/>
    <property type="project" value="UniProtKB-KW"/>
</dbReference>
<name>A0ABD3W8V7_SINWO</name>
<feature type="compositionally biased region" description="Basic and acidic residues" evidence="6">
    <location>
        <begin position="43"/>
        <end position="55"/>
    </location>
</feature>
<dbReference type="HAMAP" id="MF_01341">
    <property type="entry name" value="Ribosomal_uL15"/>
    <property type="match status" value="1"/>
</dbReference>
<comment type="similarity">
    <text evidence="1">Belongs to the universal ribosomal protein uL15 family.</text>
</comment>
<organism evidence="8 9">
    <name type="scientific">Sinanodonta woodiana</name>
    <name type="common">Chinese pond mussel</name>
    <name type="synonym">Anodonta woodiana</name>
    <dbReference type="NCBI Taxonomy" id="1069815"/>
    <lineage>
        <taxon>Eukaryota</taxon>
        <taxon>Metazoa</taxon>
        <taxon>Spiralia</taxon>
        <taxon>Lophotrochozoa</taxon>
        <taxon>Mollusca</taxon>
        <taxon>Bivalvia</taxon>
        <taxon>Autobranchia</taxon>
        <taxon>Heteroconchia</taxon>
        <taxon>Palaeoheterodonta</taxon>
        <taxon>Unionida</taxon>
        <taxon>Unionoidea</taxon>
        <taxon>Unionidae</taxon>
        <taxon>Unioninae</taxon>
        <taxon>Sinanodonta</taxon>
    </lineage>
</organism>
<dbReference type="SUPFAM" id="SSF52080">
    <property type="entry name" value="Ribosomal proteins L15p and L18e"/>
    <property type="match status" value="1"/>
</dbReference>
<dbReference type="PANTHER" id="PTHR12934:SF11">
    <property type="entry name" value="LARGE RIBOSOMAL SUBUNIT PROTEIN UL15M"/>
    <property type="match status" value="1"/>
</dbReference>
<dbReference type="Pfam" id="PF00828">
    <property type="entry name" value="Ribosomal_L27A"/>
    <property type="match status" value="1"/>
</dbReference>
<dbReference type="EMBL" id="JBJQND010000008">
    <property type="protein sequence ID" value="KAL3869673.1"/>
    <property type="molecule type" value="Genomic_DNA"/>
</dbReference>
<accession>A0ABD3W8V7</accession>
<feature type="region of interest" description="Disordered" evidence="6">
    <location>
        <begin position="27"/>
        <end position="59"/>
    </location>
</feature>